<dbReference type="InterPro" id="IPR035094">
    <property type="entry name" value="EgtD"/>
</dbReference>
<dbReference type="PANTHER" id="PTHR43397:SF1">
    <property type="entry name" value="ERGOTHIONEINE BIOSYNTHESIS PROTEIN 1"/>
    <property type="match status" value="1"/>
</dbReference>
<dbReference type="PIRSF" id="PIRSF018005">
    <property type="entry name" value="UCP018005"/>
    <property type="match status" value="1"/>
</dbReference>
<dbReference type="RefSeq" id="WP_199502387.1">
    <property type="nucleotide sequence ID" value="NZ_JAEMUK010000016.1"/>
</dbReference>
<keyword evidence="5" id="KW-1185">Reference proteome</keyword>
<evidence type="ECO:0000256" key="1">
    <source>
        <dbReference type="ARBA" id="ARBA00022603"/>
    </source>
</evidence>
<keyword evidence="2 4" id="KW-0808">Transferase</keyword>
<reference evidence="4 5" key="1">
    <citation type="submission" date="2020-12" db="EMBL/GenBank/DDBJ databases">
        <title>Revised draft genomes of Rhodomicrobium vannielii ATCC 17100 and Rhodomicrobium udaipurense JA643.</title>
        <authorList>
            <person name="Conners E.M."/>
            <person name="Davenport E.J."/>
            <person name="Bose A."/>
        </authorList>
    </citation>
    <scope>NUCLEOTIDE SEQUENCE [LARGE SCALE GENOMIC DNA]</scope>
    <source>
        <strain evidence="4 5">JA643</strain>
    </source>
</reference>
<keyword evidence="1 4" id="KW-0489">Methyltransferase</keyword>
<gene>
    <name evidence="4" type="primary">egtD</name>
    <name evidence="4" type="ORF">JDN41_08840</name>
</gene>
<dbReference type="InterPro" id="IPR051128">
    <property type="entry name" value="EgtD_Methyltrsf_superfamily"/>
</dbReference>
<accession>A0A8I1GHP4</accession>
<dbReference type="EC" id="2.1.1.44" evidence="4"/>
<evidence type="ECO:0000313" key="5">
    <source>
        <dbReference type="Proteomes" id="UP000623250"/>
    </source>
</evidence>
<dbReference type="GO" id="GO:0052706">
    <property type="term" value="F:L-histidine N(alpha)-methyltransferase activity"/>
    <property type="evidence" value="ECO:0007669"/>
    <property type="project" value="UniProtKB-EC"/>
</dbReference>
<organism evidence="4 5">
    <name type="scientific">Rhodomicrobium udaipurense</name>
    <dbReference type="NCBI Taxonomy" id="1202716"/>
    <lineage>
        <taxon>Bacteria</taxon>
        <taxon>Pseudomonadati</taxon>
        <taxon>Pseudomonadota</taxon>
        <taxon>Alphaproteobacteria</taxon>
        <taxon>Hyphomicrobiales</taxon>
        <taxon>Hyphomicrobiaceae</taxon>
        <taxon>Rhodomicrobium</taxon>
    </lineage>
</organism>
<dbReference type="NCBIfam" id="TIGR03438">
    <property type="entry name" value="egtD_ergothio"/>
    <property type="match status" value="1"/>
</dbReference>
<proteinExistence type="predicted"/>
<dbReference type="SUPFAM" id="SSF53335">
    <property type="entry name" value="S-adenosyl-L-methionine-dependent methyltransferases"/>
    <property type="match status" value="1"/>
</dbReference>
<dbReference type="AlphaFoldDB" id="A0A8I1GHP4"/>
<protein>
    <submittedName>
        <fullName evidence="4">L-histidine N(Alpha)-methyltransferase</fullName>
        <ecNumber evidence="4">2.1.1.44</ecNumber>
    </submittedName>
</protein>
<feature type="domain" description="Histidine-specific methyltransferase SAM-dependent" evidence="3">
    <location>
        <begin position="21"/>
        <end position="318"/>
    </location>
</feature>
<name>A0A8I1GHP4_9HYPH</name>
<dbReference type="PANTHER" id="PTHR43397">
    <property type="entry name" value="ERGOTHIONEINE BIOSYNTHESIS PROTEIN 1"/>
    <property type="match status" value="1"/>
</dbReference>
<sequence length="319" mass="34963">MMLEPVLTHEPHAEPDGDFLDAVLHGLSLPKRSLPSRFLYDAHGSNLFEHITELPEYYPTRTEIGLLRSQAGEIGAALPSGAVVVEFGSGSSRKTELLLAALDRPAAYVPIDISAAALYPAARRIAQSFPDVDVYPVLGGFHDLERMRLPLGDSRLVGFFPGSTIGNFSQRAAVEFLLSARRLLGPGAVFLLGVDLQKPLDILLPAYNDADGVTASFNLNLLARINRDLEGAFDLAAFEHAAIYNERYQRIEMHLRSLALQSASVAGRTFCFAAGETIHTENSHKYTPEGFERLARDGGWEVSQVFVDKNRLFSVQLLA</sequence>
<dbReference type="InterPro" id="IPR019257">
    <property type="entry name" value="MeTrfase_dom"/>
</dbReference>
<dbReference type="GO" id="GO:0032259">
    <property type="term" value="P:methylation"/>
    <property type="evidence" value="ECO:0007669"/>
    <property type="project" value="UniProtKB-KW"/>
</dbReference>
<dbReference type="InterPro" id="IPR017804">
    <property type="entry name" value="MeTrfase_EgtD-like"/>
</dbReference>
<evidence type="ECO:0000256" key="2">
    <source>
        <dbReference type="ARBA" id="ARBA00022679"/>
    </source>
</evidence>
<dbReference type="Pfam" id="PF10017">
    <property type="entry name" value="Methyltransf_33"/>
    <property type="match status" value="1"/>
</dbReference>
<dbReference type="InterPro" id="IPR029063">
    <property type="entry name" value="SAM-dependent_MTases_sf"/>
</dbReference>
<dbReference type="Proteomes" id="UP000623250">
    <property type="component" value="Unassembled WGS sequence"/>
</dbReference>
<dbReference type="Gene3D" id="3.40.50.150">
    <property type="entry name" value="Vaccinia Virus protein VP39"/>
    <property type="match status" value="1"/>
</dbReference>
<comment type="caution">
    <text evidence="4">The sequence shown here is derived from an EMBL/GenBank/DDBJ whole genome shotgun (WGS) entry which is preliminary data.</text>
</comment>
<evidence type="ECO:0000313" key="4">
    <source>
        <dbReference type="EMBL" id="MBJ7543665.1"/>
    </source>
</evidence>
<evidence type="ECO:0000259" key="3">
    <source>
        <dbReference type="Pfam" id="PF10017"/>
    </source>
</evidence>
<dbReference type="EMBL" id="JAEMUK010000016">
    <property type="protein sequence ID" value="MBJ7543665.1"/>
    <property type="molecule type" value="Genomic_DNA"/>
</dbReference>